<reference evidence="1 2" key="1">
    <citation type="submission" date="2017-08" db="EMBL/GenBank/DDBJ databases">
        <title>Draft Genome Sequence of Hafnia alvei CITHA-6 Isolated from Raw Bovine Milk.</title>
        <authorList>
            <person name="Culligan E.P."/>
            <person name="Mcsweeney A."/>
            <person name="O'Doherty C."/>
            <person name="Gleeson E."/>
            <person name="O'Riordan D."/>
            <person name="Sleator R.D."/>
        </authorList>
    </citation>
    <scope>NUCLEOTIDE SEQUENCE [LARGE SCALE GENOMIC DNA]</scope>
    <source>
        <strain evidence="1 2">CITHA-6</strain>
    </source>
</reference>
<evidence type="ECO:0000313" key="2">
    <source>
        <dbReference type="Proteomes" id="UP000218796"/>
    </source>
</evidence>
<name>A0A2A2M6Y8_9GAMM</name>
<dbReference type="AlphaFoldDB" id="A0A2A2M6Y8"/>
<organism evidence="1 2">
    <name type="scientific">Hafnia paralvei</name>
    <dbReference type="NCBI Taxonomy" id="546367"/>
    <lineage>
        <taxon>Bacteria</taxon>
        <taxon>Pseudomonadati</taxon>
        <taxon>Pseudomonadota</taxon>
        <taxon>Gammaproteobacteria</taxon>
        <taxon>Enterobacterales</taxon>
        <taxon>Hafniaceae</taxon>
        <taxon>Hafnia</taxon>
    </lineage>
</organism>
<sequence length="76" mass="8605">MIPARVYKSIEYNYMNFEQLISLPHDGRVVICCKDGSVSSVKILNDKEHVATVEGFIELMLDAGHEDAIIQVRQPE</sequence>
<dbReference type="Proteomes" id="UP000218796">
    <property type="component" value="Unassembled WGS sequence"/>
</dbReference>
<dbReference type="EMBL" id="NQMS01000022">
    <property type="protein sequence ID" value="PAV94017.1"/>
    <property type="molecule type" value="Genomic_DNA"/>
</dbReference>
<keyword evidence="2" id="KW-1185">Reference proteome</keyword>
<proteinExistence type="predicted"/>
<accession>A0A2A2M6Y8</accession>
<evidence type="ECO:0000313" key="1">
    <source>
        <dbReference type="EMBL" id="PAV94017.1"/>
    </source>
</evidence>
<comment type="caution">
    <text evidence="1">The sequence shown here is derived from an EMBL/GenBank/DDBJ whole genome shotgun (WGS) entry which is preliminary data.</text>
</comment>
<protein>
    <submittedName>
        <fullName evidence="1">Uncharacterized protein</fullName>
    </submittedName>
</protein>
<gene>
    <name evidence="1" type="ORF">CJD50_22850</name>
</gene>